<dbReference type="GO" id="GO:0016787">
    <property type="term" value="F:hydrolase activity"/>
    <property type="evidence" value="ECO:0007669"/>
    <property type="project" value="UniProtKB-UniRule"/>
</dbReference>
<protein>
    <recommendedName>
        <fullName evidence="1">Phosphoesterase</fullName>
        <ecNumber evidence="1">3.1.4.-</ecNumber>
    </recommendedName>
</protein>
<dbReference type="Pfam" id="PF12850">
    <property type="entry name" value="Metallophos_2"/>
    <property type="match status" value="1"/>
</dbReference>
<dbReference type="InterPro" id="IPR024654">
    <property type="entry name" value="Calcineurin-like_PHP_lpxH"/>
</dbReference>
<comment type="caution">
    <text evidence="3">The sequence shown here is derived from an EMBL/GenBank/DDBJ whole genome shotgun (WGS) entry which is preliminary data.</text>
</comment>
<keyword evidence="4" id="KW-1185">Reference proteome</keyword>
<proteinExistence type="inferred from homology"/>
<evidence type="ECO:0000313" key="4">
    <source>
        <dbReference type="Proteomes" id="UP000825933"/>
    </source>
</evidence>
<dbReference type="Proteomes" id="UP000825933">
    <property type="component" value="Unassembled WGS sequence"/>
</dbReference>
<dbReference type="EC" id="3.1.4.-" evidence="1"/>
<dbReference type="EMBL" id="JAIOUQ010000003">
    <property type="protein sequence ID" value="MBZ2164912.1"/>
    <property type="molecule type" value="Genomic_DNA"/>
</dbReference>
<dbReference type="InterPro" id="IPR041802">
    <property type="entry name" value="MPP_YfcE"/>
</dbReference>
<keyword evidence="1" id="KW-0479">Metal-binding</keyword>
<accession>A0A8T5UM08</accession>
<dbReference type="GO" id="GO:0046872">
    <property type="term" value="F:metal ion binding"/>
    <property type="evidence" value="ECO:0007669"/>
    <property type="project" value="UniProtKB-KW"/>
</dbReference>
<sequence length="160" mass="17789">MIGIMSDSHDNLDAIRKAVKIFNKEEIDVVIHAGDLISPFTALEFRKLDPELVAIYGNNDGEKEGLKAAYEEICILEDFKEISVEGWKFSIIHGSNQAIVDSLAKCGKYDVVIRGHTHKMEILNGETMIINPGEVCGYVSGQKTVVLLDTDDLSFEVIYI</sequence>
<dbReference type="NCBIfam" id="TIGR00040">
    <property type="entry name" value="yfcE"/>
    <property type="match status" value="1"/>
</dbReference>
<comment type="similarity">
    <text evidence="1">Belongs to the metallophosphoesterase superfamily. YfcE family.</text>
</comment>
<dbReference type="Gene3D" id="3.60.21.10">
    <property type="match status" value="1"/>
</dbReference>
<comment type="cofactor">
    <cofactor evidence="1">
        <name>a divalent metal cation</name>
        <dbReference type="ChEBI" id="CHEBI:60240"/>
    </cofactor>
</comment>
<dbReference type="PANTHER" id="PTHR43165">
    <property type="entry name" value="METALLOPHOSPHOESTERASE"/>
    <property type="match status" value="1"/>
</dbReference>
<dbReference type="InterPro" id="IPR000979">
    <property type="entry name" value="Phosphodiesterase_MJ0936/Vps29"/>
</dbReference>
<evidence type="ECO:0000259" key="2">
    <source>
        <dbReference type="Pfam" id="PF12850"/>
    </source>
</evidence>
<dbReference type="AlphaFoldDB" id="A0A8T5UM08"/>
<reference evidence="4" key="1">
    <citation type="journal article" date="2022" name="Microbiol. Resour. Announc.">
        <title>Draft Genome Sequence of a Methanogenic Archaeon from West Spitsbergen Permafrost.</title>
        <authorList>
            <person name="Trubitsyn V."/>
            <person name="Rivkina E."/>
            <person name="Shcherbakova V."/>
        </authorList>
    </citation>
    <scope>NUCLEOTIDE SEQUENCE [LARGE SCALE GENOMIC DNA]</scope>
    <source>
        <strain evidence="4">VT</strain>
    </source>
</reference>
<dbReference type="InterPro" id="IPR029052">
    <property type="entry name" value="Metallo-depent_PP-like"/>
</dbReference>
<evidence type="ECO:0000256" key="1">
    <source>
        <dbReference type="RuleBase" id="RU362039"/>
    </source>
</evidence>
<dbReference type="SUPFAM" id="SSF56300">
    <property type="entry name" value="Metallo-dependent phosphatases"/>
    <property type="match status" value="1"/>
</dbReference>
<feature type="domain" description="Calcineurin-like phosphoesterase" evidence="2">
    <location>
        <begin position="2"/>
        <end position="152"/>
    </location>
</feature>
<gene>
    <name evidence="3" type="ORF">K8N75_02450</name>
</gene>
<evidence type="ECO:0000313" key="3">
    <source>
        <dbReference type="EMBL" id="MBZ2164912.1"/>
    </source>
</evidence>
<dbReference type="PANTHER" id="PTHR43165:SF1">
    <property type="entry name" value="PHOSPHODIESTERASE MJ0936"/>
    <property type="match status" value="1"/>
</dbReference>
<dbReference type="InterPro" id="IPR053193">
    <property type="entry name" value="MetalloPDE_YfcE-like"/>
</dbReference>
<dbReference type="CDD" id="cd00841">
    <property type="entry name" value="MPP_YfcE"/>
    <property type="match status" value="1"/>
</dbReference>
<organism evidence="3 4">
    <name type="scientific">Methanobacterium spitsbergense</name>
    <dbReference type="NCBI Taxonomy" id="2874285"/>
    <lineage>
        <taxon>Archaea</taxon>
        <taxon>Methanobacteriati</taxon>
        <taxon>Methanobacteriota</taxon>
        <taxon>Methanomada group</taxon>
        <taxon>Methanobacteria</taxon>
        <taxon>Methanobacteriales</taxon>
        <taxon>Methanobacteriaceae</taxon>
        <taxon>Methanobacterium</taxon>
    </lineage>
</organism>
<name>A0A8T5UM08_9EURY</name>